<comment type="caution">
    <text evidence="1">The sequence shown here is derived from an EMBL/GenBank/DDBJ whole genome shotgun (WGS) entry which is preliminary data.</text>
</comment>
<dbReference type="Pfam" id="PF14223">
    <property type="entry name" value="Retrotran_gag_2"/>
    <property type="match status" value="1"/>
</dbReference>
<dbReference type="AlphaFoldDB" id="A0A438J8I2"/>
<evidence type="ECO:0000313" key="2">
    <source>
        <dbReference type="Proteomes" id="UP000288805"/>
    </source>
</evidence>
<evidence type="ECO:0000313" key="1">
    <source>
        <dbReference type="EMBL" id="RVX05274.1"/>
    </source>
</evidence>
<sequence>MGDATSETTSTISTIPAVLKGEARLFTKEPAKTDAAYATWDAENSMIMAWLVNAMEEDISANYMCYSTAKELWDNINQMYSDFGNQSQVYELEMKLGEIRQEDNIVTRYFNTLKGLWQDLDLFNEYEWKCSEDGNHYRKMVECTRNFKFLAGLNIEFDEQGRKLKKCDAGKKTVTASIENSALAMPIAVVAISRNPNTQRQTEEKTRVWCDFCNKPRHTRETCWKIHGKPMNWKPMERKNNKLGNQSNRNIVVAITAEMASLSRNRWSNFFNC</sequence>
<dbReference type="PANTHER" id="PTHR37610:SF47">
    <property type="entry name" value="RETROTRANSPOSON COPIA-LIKE N-TERMINAL DOMAIN-CONTAINING PROTEIN"/>
    <property type="match status" value="1"/>
</dbReference>
<dbReference type="Proteomes" id="UP000288805">
    <property type="component" value="Unassembled WGS sequence"/>
</dbReference>
<reference evidence="1 2" key="1">
    <citation type="journal article" date="2018" name="PLoS Genet.">
        <title>Population sequencing reveals clonal diversity and ancestral inbreeding in the grapevine cultivar Chardonnay.</title>
        <authorList>
            <person name="Roach M.J."/>
            <person name="Johnson D.L."/>
            <person name="Bohlmann J."/>
            <person name="van Vuuren H.J."/>
            <person name="Jones S.J."/>
            <person name="Pretorius I.S."/>
            <person name="Schmidt S.A."/>
            <person name="Borneman A.R."/>
        </authorList>
    </citation>
    <scope>NUCLEOTIDE SEQUENCE [LARGE SCALE GENOMIC DNA]</scope>
    <source>
        <strain evidence="2">cv. Chardonnay</strain>
        <tissue evidence="1">Leaf</tissue>
    </source>
</reference>
<protein>
    <recommendedName>
        <fullName evidence="3">Retrotransposon gag domain-containing protein</fullName>
    </recommendedName>
</protein>
<proteinExistence type="predicted"/>
<accession>A0A438J8I2</accession>
<organism evidence="1 2">
    <name type="scientific">Vitis vinifera</name>
    <name type="common">Grape</name>
    <dbReference type="NCBI Taxonomy" id="29760"/>
    <lineage>
        <taxon>Eukaryota</taxon>
        <taxon>Viridiplantae</taxon>
        <taxon>Streptophyta</taxon>
        <taxon>Embryophyta</taxon>
        <taxon>Tracheophyta</taxon>
        <taxon>Spermatophyta</taxon>
        <taxon>Magnoliopsida</taxon>
        <taxon>eudicotyledons</taxon>
        <taxon>Gunneridae</taxon>
        <taxon>Pentapetalae</taxon>
        <taxon>rosids</taxon>
        <taxon>Vitales</taxon>
        <taxon>Vitaceae</taxon>
        <taxon>Viteae</taxon>
        <taxon>Vitis</taxon>
    </lineage>
</organism>
<dbReference type="PANTHER" id="PTHR37610">
    <property type="entry name" value="CCHC-TYPE DOMAIN-CONTAINING PROTEIN"/>
    <property type="match status" value="1"/>
</dbReference>
<name>A0A438J8I2_VITVI</name>
<dbReference type="EMBL" id="QGNW01000057">
    <property type="protein sequence ID" value="RVX05274.1"/>
    <property type="molecule type" value="Genomic_DNA"/>
</dbReference>
<evidence type="ECO:0008006" key="3">
    <source>
        <dbReference type="Google" id="ProtNLM"/>
    </source>
</evidence>
<gene>
    <name evidence="1" type="ORF">CK203_020084</name>
</gene>